<keyword evidence="3 5" id="KW-0479">Metal-binding</keyword>
<keyword evidence="8" id="KW-1185">Reference proteome</keyword>
<dbReference type="SUPFAM" id="SSF88723">
    <property type="entry name" value="PIN domain-like"/>
    <property type="match status" value="1"/>
</dbReference>
<keyword evidence="5" id="KW-0460">Magnesium</keyword>
<evidence type="ECO:0000256" key="1">
    <source>
        <dbReference type="ARBA" id="ARBA00022649"/>
    </source>
</evidence>
<dbReference type="CDD" id="cd09873">
    <property type="entry name" value="PIN_Pae0151-like"/>
    <property type="match status" value="1"/>
</dbReference>
<evidence type="ECO:0000313" key="8">
    <source>
        <dbReference type="Proteomes" id="UP001193081"/>
    </source>
</evidence>
<dbReference type="Gene3D" id="3.40.50.1010">
    <property type="entry name" value="5'-nuclease"/>
    <property type="match status" value="1"/>
</dbReference>
<comment type="cofactor">
    <cofactor evidence="5">
        <name>Mg(2+)</name>
        <dbReference type="ChEBI" id="CHEBI:18420"/>
    </cofactor>
</comment>
<feature type="binding site" evidence="5">
    <location>
        <position position="100"/>
    </location>
    <ligand>
        <name>Mg(2+)</name>
        <dbReference type="ChEBI" id="CHEBI:18420"/>
    </ligand>
</feature>
<keyword evidence="4 5" id="KW-0378">Hydrolase</keyword>
<evidence type="ECO:0000256" key="2">
    <source>
        <dbReference type="ARBA" id="ARBA00022722"/>
    </source>
</evidence>
<name>A0ABS4D4K6_9CHLR</name>
<evidence type="ECO:0000256" key="4">
    <source>
        <dbReference type="ARBA" id="ARBA00022801"/>
    </source>
</evidence>
<dbReference type="InterPro" id="IPR022907">
    <property type="entry name" value="VapC_family"/>
</dbReference>
<comment type="caution">
    <text evidence="7">The sequence shown here is derived from an EMBL/GenBank/DDBJ whole genome shotgun (WGS) entry which is preliminary data.</text>
</comment>
<keyword evidence="5" id="KW-0800">Toxin</keyword>
<organism evidence="7 8">
    <name type="scientific">Candidatus Chloroploca mongolica</name>
    <dbReference type="NCBI Taxonomy" id="2528176"/>
    <lineage>
        <taxon>Bacteria</taxon>
        <taxon>Bacillati</taxon>
        <taxon>Chloroflexota</taxon>
        <taxon>Chloroflexia</taxon>
        <taxon>Chloroflexales</taxon>
        <taxon>Chloroflexineae</taxon>
        <taxon>Oscillochloridaceae</taxon>
        <taxon>Candidatus Chloroploca</taxon>
    </lineage>
</organism>
<evidence type="ECO:0000313" key="7">
    <source>
        <dbReference type="EMBL" id="MBP1464371.1"/>
    </source>
</evidence>
<dbReference type="Pfam" id="PF01850">
    <property type="entry name" value="PIN"/>
    <property type="match status" value="1"/>
</dbReference>
<dbReference type="RefSeq" id="WP_135476011.1">
    <property type="nucleotide sequence ID" value="NZ_SIJK02000002.1"/>
</dbReference>
<sequence length="146" mass="16166">MDTLDANIFVRDASPNDPEHATCHALMAHLYQRMTTIIVPFLVLPEIAGALSRSFRDPMRARLEVDLLRDLRHIQFVPLDAAITYEAAELAADRALRGADAVYVAVARRYGCALVTLDREQRERAALVVRALTPTEALAELDPDAA</sequence>
<evidence type="ECO:0000256" key="3">
    <source>
        <dbReference type="ARBA" id="ARBA00022723"/>
    </source>
</evidence>
<dbReference type="HAMAP" id="MF_00265">
    <property type="entry name" value="VapC_Nob1"/>
    <property type="match status" value="1"/>
</dbReference>
<keyword evidence="2 5" id="KW-0540">Nuclease</keyword>
<keyword evidence="1 5" id="KW-1277">Toxin-antitoxin system</keyword>
<comment type="function">
    <text evidence="5">Toxic component of a toxin-antitoxin (TA) system. An RNase.</text>
</comment>
<feature type="binding site" evidence="5">
    <location>
        <position position="5"/>
    </location>
    <ligand>
        <name>Mg(2+)</name>
        <dbReference type="ChEBI" id="CHEBI:18420"/>
    </ligand>
</feature>
<dbReference type="Proteomes" id="UP001193081">
    <property type="component" value="Unassembled WGS sequence"/>
</dbReference>
<dbReference type="EC" id="3.1.-.-" evidence="5"/>
<accession>A0ABS4D4K6</accession>
<dbReference type="InterPro" id="IPR044153">
    <property type="entry name" value="PIN_Pae0151-like"/>
</dbReference>
<reference evidence="7 8" key="1">
    <citation type="submission" date="2021-03" db="EMBL/GenBank/DDBJ databases">
        <authorList>
            <person name="Grouzdev D.S."/>
        </authorList>
    </citation>
    <scope>NUCLEOTIDE SEQUENCE [LARGE SCALE GENOMIC DNA]</scope>
    <source>
        <strain evidence="7 8">M50-1</strain>
    </source>
</reference>
<evidence type="ECO:0000256" key="5">
    <source>
        <dbReference type="HAMAP-Rule" id="MF_00265"/>
    </source>
</evidence>
<dbReference type="InterPro" id="IPR029060">
    <property type="entry name" value="PIN-like_dom_sf"/>
</dbReference>
<evidence type="ECO:0000259" key="6">
    <source>
        <dbReference type="Pfam" id="PF01850"/>
    </source>
</evidence>
<feature type="domain" description="PIN" evidence="6">
    <location>
        <begin position="4"/>
        <end position="125"/>
    </location>
</feature>
<proteinExistence type="inferred from homology"/>
<dbReference type="InterPro" id="IPR002716">
    <property type="entry name" value="PIN_dom"/>
</dbReference>
<comment type="similarity">
    <text evidence="5">Belongs to the PINc/VapC protein family.</text>
</comment>
<gene>
    <name evidence="5" type="primary">vapC</name>
    <name evidence="7" type="ORF">EYB53_001500</name>
</gene>
<dbReference type="EMBL" id="SIJK02000002">
    <property type="protein sequence ID" value="MBP1464371.1"/>
    <property type="molecule type" value="Genomic_DNA"/>
</dbReference>
<protein>
    <recommendedName>
        <fullName evidence="5">Ribonuclease VapC</fullName>
        <shortName evidence="5">RNase VapC</shortName>
        <ecNumber evidence="5">3.1.-.-</ecNumber>
    </recommendedName>
    <alternativeName>
        <fullName evidence="5">Toxin VapC</fullName>
    </alternativeName>
</protein>